<comment type="caution">
    <text evidence="1">The sequence shown here is derived from an EMBL/GenBank/DDBJ whole genome shotgun (WGS) entry which is preliminary data.</text>
</comment>
<organism evidence="1 2">
    <name type="scientific">Pristionchus fissidentatus</name>
    <dbReference type="NCBI Taxonomy" id="1538716"/>
    <lineage>
        <taxon>Eukaryota</taxon>
        <taxon>Metazoa</taxon>
        <taxon>Ecdysozoa</taxon>
        <taxon>Nematoda</taxon>
        <taxon>Chromadorea</taxon>
        <taxon>Rhabditida</taxon>
        <taxon>Rhabditina</taxon>
        <taxon>Diplogasteromorpha</taxon>
        <taxon>Diplogasteroidea</taxon>
        <taxon>Neodiplogasteridae</taxon>
        <taxon>Pristionchus</taxon>
    </lineage>
</organism>
<dbReference type="EMBL" id="BTSY01000005">
    <property type="protein sequence ID" value="GMT27569.1"/>
    <property type="molecule type" value="Genomic_DNA"/>
</dbReference>
<reference evidence="1" key="1">
    <citation type="submission" date="2023-10" db="EMBL/GenBank/DDBJ databases">
        <title>Genome assembly of Pristionchus species.</title>
        <authorList>
            <person name="Yoshida K."/>
            <person name="Sommer R.J."/>
        </authorList>
    </citation>
    <scope>NUCLEOTIDE SEQUENCE</scope>
    <source>
        <strain evidence="1">RS5133</strain>
    </source>
</reference>
<name>A0AAV5W9Z9_9BILA</name>
<evidence type="ECO:0000313" key="1">
    <source>
        <dbReference type="EMBL" id="GMT27569.1"/>
    </source>
</evidence>
<dbReference type="AlphaFoldDB" id="A0AAV5W9Z9"/>
<gene>
    <name evidence="1" type="ORF">PFISCL1PPCAC_18866</name>
</gene>
<feature type="non-terminal residue" evidence="1">
    <location>
        <position position="108"/>
    </location>
</feature>
<dbReference type="Proteomes" id="UP001432322">
    <property type="component" value="Unassembled WGS sequence"/>
</dbReference>
<feature type="non-terminal residue" evidence="1">
    <location>
        <position position="1"/>
    </location>
</feature>
<proteinExistence type="predicted"/>
<sequence>QLDELVYRMKVLYMLQISQNWRETLAAGLADLASKLWEERRRVSLRALYWVISTVWKELPTELNSNVRVSLLRIGLWFMKFFFYLYKKSSNDASVDSVVQVLEQVSTR</sequence>
<protein>
    <submittedName>
        <fullName evidence="1">Uncharacterized protein</fullName>
    </submittedName>
</protein>
<evidence type="ECO:0000313" key="2">
    <source>
        <dbReference type="Proteomes" id="UP001432322"/>
    </source>
</evidence>
<keyword evidence="2" id="KW-1185">Reference proteome</keyword>
<accession>A0AAV5W9Z9</accession>